<reference evidence="1" key="1">
    <citation type="journal article" date="2012" name="Science">
        <title>Fermentation, hydrogen, and sulfur metabolism in multiple uncultivated bacterial phyla.</title>
        <authorList>
            <person name="Wrighton K.C."/>
            <person name="Thomas B.C."/>
            <person name="Sharon I."/>
            <person name="Miller C.S."/>
            <person name="Castelle C.J."/>
            <person name="VerBerkmoes N.C."/>
            <person name="Wilkins M.J."/>
            <person name="Hettich R.L."/>
            <person name="Lipton M.S."/>
            <person name="Williams K.H."/>
            <person name="Long P.E."/>
            <person name="Banfield J.F."/>
        </authorList>
    </citation>
    <scope>NUCLEOTIDE SEQUENCE [LARGE SCALE GENOMIC DNA]</scope>
</reference>
<evidence type="ECO:0000313" key="1">
    <source>
        <dbReference type="EMBL" id="EKE30153.1"/>
    </source>
</evidence>
<proteinExistence type="predicted"/>
<dbReference type="EMBL" id="AMFJ01000035">
    <property type="protein sequence ID" value="EKE30153.1"/>
    <property type="molecule type" value="Genomic_DNA"/>
</dbReference>
<name>K2G4K3_9BACT</name>
<sequence>MKINSLYSYLKKKISNNKNQEQKTFELLVLIKSILTNKEKLAVIMIFIYLFGLVYQFMKIVWVDRKPQFSYLIFFSFSNTINDFLIIVWNIFWYFILTFSLIYITILTISWYKFKNAFSNKIYWILHSLILLIIISIFSYKNLNLKSFDSVIKIFITVIPYLLWVFLSYVIFTWKKWKESTLYLFFLTYFFYWFILLLVWWEKYYACEKLRDNDPIKNCFILTYKNDKYWFTWNWDVYKLDEFKSFFTADYIKNKTQTWGTK</sequence>
<comment type="caution">
    <text evidence="1">The sequence shown here is derived from an EMBL/GenBank/DDBJ whole genome shotgun (WGS) entry which is preliminary data.</text>
</comment>
<dbReference type="AlphaFoldDB" id="K2G4K3"/>
<gene>
    <name evidence="1" type="ORF">ACD_2C00035G0002</name>
</gene>
<organism evidence="1">
    <name type="scientific">uncultured bacterium</name>
    <name type="common">gcode 4</name>
    <dbReference type="NCBI Taxonomy" id="1234023"/>
    <lineage>
        <taxon>Bacteria</taxon>
        <taxon>environmental samples</taxon>
    </lineage>
</organism>
<accession>K2G4K3</accession>
<protein>
    <submittedName>
        <fullName evidence="1">Uncharacterized protein</fullName>
    </submittedName>
</protein>